<proteinExistence type="predicted"/>
<gene>
    <name evidence="1" type="ORF">X798_01786</name>
</gene>
<dbReference type="AlphaFoldDB" id="A0A238C2U6"/>
<sequence>MVITTDISDQSRDIRTLGLTRVYKIDYNKLDKIGTANNLGKYVQLLSKWNCCYASEKLSSDVSSKLQHDVEDVYQSDKQK</sequence>
<evidence type="ECO:0000313" key="2">
    <source>
        <dbReference type="Proteomes" id="UP000242913"/>
    </source>
</evidence>
<keyword evidence="2" id="KW-1185">Reference proteome</keyword>
<reference evidence="1 2" key="1">
    <citation type="submission" date="2015-12" db="EMBL/GenBank/DDBJ databases">
        <title>Draft genome of the nematode, Onchocerca flexuosa.</title>
        <authorList>
            <person name="Mitreva M."/>
        </authorList>
    </citation>
    <scope>NUCLEOTIDE SEQUENCE [LARGE SCALE GENOMIC DNA]</scope>
    <source>
        <strain evidence="1">Red Deer</strain>
    </source>
</reference>
<dbReference type="Proteomes" id="UP000242913">
    <property type="component" value="Unassembled WGS sequence"/>
</dbReference>
<protein>
    <submittedName>
        <fullName evidence="1">Uncharacterized protein</fullName>
    </submittedName>
</protein>
<evidence type="ECO:0000313" key="1">
    <source>
        <dbReference type="EMBL" id="OZC11370.1"/>
    </source>
</evidence>
<name>A0A238C2U6_9BILA</name>
<organism evidence="1 2">
    <name type="scientific">Onchocerca flexuosa</name>
    <dbReference type="NCBI Taxonomy" id="387005"/>
    <lineage>
        <taxon>Eukaryota</taxon>
        <taxon>Metazoa</taxon>
        <taxon>Ecdysozoa</taxon>
        <taxon>Nematoda</taxon>
        <taxon>Chromadorea</taxon>
        <taxon>Rhabditida</taxon>
        <taxon>Spirurina</taxon>
        <taxon>Spiruromorpha</taxon>
        <taxon>Filarioidea</taxon>
        <taxon>Onchocercidae</taxon>
        <taxon>Onchocerca</taxon>
    </lineage>
</organism>
<dbReference type="EMBL" id="KZ269981">
    <property type="protein sequence ID" value="OZC11370.1"/>
    <property type="molecule type" value="Genomic_DNA"/>
</dbReference>
<accession>A0A238C2U6</accession>